<dbReference type="PANTHER" id="PTHR21716">
    <property type="entry name" value="TRANSMEMBRANE PROTEIN"/>
    <property type="match status" value="1"/>
</dbReference>
<dbReference type="OrthoDB" id="5761230at2"/>
<feature type="transmembrane region" description="Helical" evidence="6">
    <location>
        <begin position="241"/>
        <end position="269"/>
    </location>
</feature>
<feature type="transmembrane region" description="Helical" evidence="6">
    <location>
        <begin position="12"/>
        <end position="29"/>
    </location>
</feature>
<comment type="similarity">
    <text evidence="2">Belongs to the autoinducer-2 exporter (AI-2E) (TC 2.A.86) family.</text>
</comment>
<dbReference type="GO" id="GO:0016020">
    <property type="term" value="C:membrane"/>
    <property type="evidence" value="ECO:0007669"/>
    <property type="project" value="UniProtKB-SubCell"/>
</dbReference>
<evidence type="ECO:0000313" key="7">
    <source>
        <dbReference type="EMBL" id="OWK31982.1"/>
    </source>
</evidence>
<protein>
    <submittedName>
        <fullName evidence="7">AI-2 transport protein TqsA</fullName>
    </submittedName>
</protein>
<dbReference type="RefSeq" id="WP_140418372.1">
    <property type="nucleotide sequence ID" value="NZ_NBBJ01000001.1"/>
</dbReference>
<proteinExistence type="inferred from homology"/>
<evidence type="ECO:0000313" key="8">
    <source>
        <dbReference type="Proteomes" id="UP000197783"/>
    </source>
</evidence>
<organism evidence="7 8">
    <name type="scientific">Sphingomonas mucosissima</name>
    <dbReference type="NCBI Taxonomy" id="370959"/>
    <lineage>
        <taxon>Bacteria</taxon>
        <taxon>Pseudomonadati</taxon>
        <taxon>Pseudomonadota</taxon>
        <taxon>Alphaproteobacteria</taxon>
        <taxon>Sphingomonadales</taxon>
        <taxon>Sphingomonadaceae</taxon>
        <taxon>Sphingomonas</taxon>
    </lineage>
</organism>
<keyword evidence="5 6" id="KW-0472">Membrane</keyword>
<evidence type="ECO:0000256" key="5">
    <source>
        <dbReference type="ARBA" id="ARBA00023136"/>
    </source>
</evidence>
<name>A0A245ZQF5_9SPHN</name>
<comment type="subcellular location">
    <subcellularLocation>
        <location evidence="1">Membrane</location>
        <topology evidence="1">Multi-pass membrane protein</topology>
    </subcellularLocation>
</comment>
<evidence type="ECO:0000256" key="1">
    <source>
        <dbReference type="ARBA" id="ARBA00004141"/>
    </source>
</evidence>
<comment type="caution">
    <text evidence="7">The sequence shown here is derived from an EMBL/GenBank/DDBJ whole genome shotgun (WGS) entry which is preliminary data.</text>
</comment>
<dbReference type="Pfam" id="PF01594">
    <property type="entry name" value="AI-2E_transport"/>
    <property type="match status" value="1"/>
</dbReference>
<feature type="transmembrane region" description="Helical" evidence="6">
    <location>
        <begin position="35"/>
        <end position="52"/>
    </location>
</feature>
<sequence length="337" mass="34858">MQIDRPAIAEFALKSLVAIALIALALLIWHLRDAALLLFAAIVVAVILRGSAEGLQRVLPIGDNLALAVATGLITIVVAGVFILFGQQMAIQFSDLAEALPGAWSNLVDQIGADRVDGMVERFAPQGSTIAGVVQSALSIVTSVATGLVLAVLGGLYLAANPATYRAGALRLLPDDARERTARALDATGQSLRSWLLGQMVLMAVVGVVTAVGLTLIGVPSALALGLIAGLLEFVPLVGPIVAAIPGVLIAMTMGVETAAITAGFYLIIQQAEGNVMEPLIMRKSVSIPPAVTLFSIFLFGGLFGPVGVLLGGPLTVAAFVLVRVLWLNDDMQRSSA</sequence>
<keyword evidence="3 6" id="KW-0812">Transmembrane</keyword>
<feature type="transmembrane region" description="Helical" evidence="6">
    <location>
        <begin position="201"/>
        <end position="229"/>
    </location>
</feature>
<gene>
    <name evidence="7" type="primary">tqsA_1</name>
    <name evidence="7" type="ORF">SPMU_03020</name>
</gene>
<dbReference type="Proteomes" id="UP000197783">
    <property type="component" value="Unassembled WGS sequence"/>
</dbReference>
<feature type="transmembrane region" description="Helical" evidence="6">
    <location>
        <begin position="307"/>
        <end position="327"/>
    </location>
</feature>
<reference evidence="7 8" key="1">
    <citation type="submission" date="2017-03" db="EMBL/GenBank/DDBJ databases">
        <title>Genome sequence of Sphingomonas mucosissima DSM 17494.</title>
        <authorList>
            <person name="Poehlein A."/>
            <person name="Wuebbeler J.H."/>
            <person name="Steinbuechel A."/>
            <person name="Daniel R."/>
        </authorList>
    </citation>
    <scope>NUCLEOTIDE SEQUENCE [LARGE SCALE GENOMIC DNA]</scope>
    <source>
        <strain evidence="7 8">DSM 17494</strain>
    </source>
</reference>
<dbReference type="AlphaFoldDB" id="A0A245ZQF5"/>
<evidence type="ECO:0000256" key="6">
    <source>
        <dbReference type="SAM" id="Phobius"/>
    </source>
</evidence>
<keyword evidence="8" id="KW-1185">Reference proteome</keyword>
<dbReference type="PANTHER" id="PTHR21716:SF62">
    <property type="entry name" value="TRANSPORT PROTEIN YDBI-RELATED"/>
    <property type="match status" value="1"/>
</dbReference>
<dbReference type="InterPro" id="IPR002549">
    <property type="entry name" value="AI-2E-like"/>
</dbReference>
<feature type="transmembrane region" description="Helical" evidence="6">
    <location>
        <begin position="137"/>
        <end position="160"/>
    </location>
</feature>
<evidence type="ECO:0000256" key="4">
    <source>
        <dbReference type="ARBA" id="ARBA00022989"/>
    </source>
</evidence>
<keyword evidence="4 6" id="KW-1133">Transmembrane helix</keyword>
<dbReference type="EMBL" id="NBBJ01000001">
    <property type="protein sequence ID" value="OWK31982.1"/>
    <property type="molecule type" value="Genomic_DNA"/>
</dbReference>
<feature type="transmembrane region" description="Helical" evidence="6">
    <location>
        <begin position="64"/>
        <end position="85"/>
    </location>
</feature>
<feature type="transmembrane region" description="Helical" evidence="6">
    <location>
        <begin position="281"/>
        <end position="301"/>
    </location>
</feature>
<accession>A0A245ZQF5</accession>
<dbReference type="GO" id="GO:0055085">
    <property type="term" value="P:transmembrane transport"/>
    <property type="evidence" value="ECO:0007669"/>
    <property type="project" value="TreeGrafter"/>
</dbReference>
<evidence type="ECO:0000256" key="3">
    <source>
        <dbReference type="ARBA" id="ARBA00022692"/>
    </source>
</evidence>
<evidence type="ECO:0000256" key="2">
    <source>
        <dbReference type="ARBA" id="ARBA00009773"/>
    </source>
</evidence>